<evidence type="ECO:0000256" key="1">
    <source>
        <dbReference type="SAM" id="SignalP"/>
    </source>
</evidence>
<reference evidence="4" key="1">
    <citation type="submission" date="2020-04" db="EMBL/GenBank/DDBJ databases">
        <authorList>
            <person name="Kittiwongwattana C."/>
        </authorList>
    </citation>
    <scope>NUCLEOTIDE SEQUENCE [LARGE SCALE GENOMIC DNA]</scope>
    <source>
        <strain evidence="4">1310</strain>
    </source>
</reference>
<evidence type="ECO:0000313" key="4">
    <source>
        <dbReference type="Proteomes" id="UP000502421"/>
    </source>
</evidence>
<proteinExistence type="predicted"/>
<dbReference type="EMBL" id="CP051205">
    <property type="protein sequence ID" value="QJB30684.1"/>
    <property type="molecule type" value="Genomic_DNA"/>
</dbReference>
<dbReference type="PANTHER" id="PTHR34677">
    <property type="match status" value="1"/>
</dbReference>
<accession>A0AAE6ZDI3</accession>
<feature type="domain" description="Bacterial Ig-like" evidence="2">
    <location>
        <begin position="1132"/>
        <end position="1225"/>
    </location>
</feature>
<dbReference type="InterPro" id="IPR013783">
    <property type="entry name" value="Ig-like_fold"/>
</dbReference>
<dbReference type="Pfam" id="PF19078">
    <property type="entry name" value="Big_12"/>
    <property type="match status" value="9"/>
</dbReference>
<dbReference type="InterPro" id="IPR026341">
    <property type="entry name" value="T9SS_type_B"/>
</dbReference>
<dbReference type="NCBIfam" id="TIGR04131">
    <property type="entry name" value="Bac_Flav_CTERM"/>
    <property type="match status" value="1"/>
</dbReference>
<organism evidence="3 4">
    <name type="scientific">Chitinophaga oryzae</name>
    <dbReference type="NCBI Taxonomy" id="2725414"/>
    <lineage>
        <taxon>Bacteria</taxon>
        <taxon>Pseudomonadati</taxon>
        <taxon>Bacteroidota</taxon>
        <taxon>Chitinophagia</taxon>
        <taxon>Chitinophagales</taxon>
        <taxon>Chitinophagaceae</taxon>
        <taxon>Chitinophaga</taxon>
    </lineage>
</organism>
<name>A0AAE6ZDI3_9BACT</name>
<sequence length="2869" mass="297470">MYIPTLIRSGWSCLLWCLLLALPVSAQFSVTDFSNSPLQTAITRDKFNNIYSISYNAGSSRSVITKYINGNPGNLNWIYESPAYVPDGGYYWGIAVNAYGDVYFTANDGSVGSGRIMRLRFNGAGYLPVETVRSGTGYISLAFDQQENLVVMEEDVASGRARLMRYNKGDESGPGTVLYEMQDNLFTSYPTGLAVDKDNTIYFTGFWDFSNKNNIYRLKNGAAAPTKHGSGTFTSLTCDDAGYLYAVDAGSGSGTSGVIWRFDSEMLFPDYVQGGISATISNIDPPQLPWGIIVDRAASTIYYNQYTAPGIRKLTATPVTVTEMSLMTTSPGNVSSVRYKVTFNPNLTAPPPKEAFSVSTTGTVSGAAVTQVQWNLDYFTVDVSTGTGDGTLALVMNGTNMLNPVNSAPVTGAAYVIDRTPPSGTLTINNGAAYTNSTTVTLDITASDASPDMTMEFSNDAVAYSAAQPVTSRVSWTLPPGEGKKTVYMKVKDKAGNYLIIQKDITIDTHAPSVSFTAGPPMITTGTQAMFTFTAGEPATYEARLDGGTISSATSPLLLTGISVAPHVLEIRATDPAGNQSAWKPYSWTVETLPVVTGMDVPVNGYYNAGATLDFLVRYDVPVLVAGTPCLPLTIGAANVKALYTGGTGTKELSFRYTVVPGDEATDGISTGATLELNGGNIWSTGGADASLSLNGDRTLASVKIHTLPPSAALSVSQSQVNAPFTLTVTFSEGVTGLAKEDIQISNGEVSNIVTANNILYTATVSNFNTGPIQISLPANAAVNAYNTGNTASNTVNMTADVTRPVVSQVAVPPNDYYHVADRIDFEVAYSENVSVNTTLGKPSLGITIGSTVRQAEYLSINSSNRLVFSYEIMPGDEDMDGITIDALHLNGSTVRDDAGNDADLTLNGVGNTTFVRVNTTPVSCILSMPKTAFNAPFLLTLSFSEPIVGLTVSDLSVLNTTVSSQAAVNDSTFTMLLTPTGERSYTVSLPSGTVTQKVGGNINLPSNTLTFTWDVTPPKVSSVAVPSGGYYGTGKPLEFYVTMDEPVTITGRPTLPVVIGSKTVLAEYISNTSGTVLLFRYIVQDGDTDLDGIAVGSGLSLNAGSLKDAAGNDALPPVRNVGSTSQVFVHTVAPTVTLSTTAISPLNHDFTITATFSERVDGLAATAFSATKADISNLQTTDNKTYTALVKPRESGAVIISLPAGAATNVAGTGNSASNTLNVTYDATPAEVSGVDVPSGGVYAAGSIMNFVVWYNEPVAVTGAPSLSLTIGNKVVQARYLNTAGDRVFFVYQVVQGDMDTDGITLDNTIQLNGGTIKDDAGNNADLTLRSIPATTGILVNTATPAVTLSADAASPVGSAFTITATFSEVVTGLTGVAFQVTNGTISNLATADNRTYTATISPAADGIVTISLPAGAAKNNANTGNTASNTLTLAYDATTPEITNVSVPGRGYYKTSTALRFTVNVSEPVTVTGRPSIPLIIGNETVQATYSGGSGTTALGFLYVVKDGDYDMDGIIIGPALQLNGGTLKDAAGNNALLRLNNVGSTSEVLVNTRQPGVTLSSTAVNPTTQAFPLTATFSEAVTGFTSDDMNAVNATITQLQTSDNITYTVLVTPVADGPVTVQVPANVVKSQSGNDNLASNVFSIQADMTAPVVTSVSVPTPGYYRAGQQLVFTLNMSEPVTATAATGLTVYIGGTVVPATLTGGTGTATLEFSCTVQDGFMDMDGITLGRVLNGTVKDIAGNVAGPILVNIGNTSGVFVNTQHPTVSVATPAVSPVRQSFPVTITFSERVTGFTANGITVTNATVSQLQTTDNIIYTTTITPAADGAITVQVSAGAAQNIGLNDNIASNLLSLQAKITAPVVARIDVPGSGYYRAGQPLNFSVHLSEPVSVTGTPSIPVIIGNQTVQAIYTGGTGTATLQFRYTVQQGDMDLDGISVGNAIVLNGGALKDAAGNNANLALMNIGNTSGVLVNTQHPAAVISTTAVSPVRQAFPLTITFSEAVTGFTANGITATNATVSQLQTTDNITYTVLITPSADGSLSLLVPAGVAQNKAGNDNQASNTIGLTADITVPVVTRVGVPGNGDYRAGQPLNVTVTLSEPVTVTGTPSIPVIIGNQTVQAIYTGGTGTATLQFRYTVQQGDMDLDGISVGNAIVLNGGTLKDAAGNNANPALMNIGNTSGVLVNTQHPAAVISTTAVSPVRQAFPLTITFSEAVTGFTASGITATNATVSQLQTTDNITYTVLITPSADGSLSLRVPSGVAQNKAGNDNQASNTIGLTADITVPAVTRVNVPANGAYKAGQPLDFSVYLSEPVSVTGTPSIPVIIGNQTVQAIYTGGTGTATLQFRYTVQQGDMDLDGISVGNAIVLNGGALKDAAGNNAAPALHQVPATDAILVKTNRPGVTLSSGSQGRINTPFTVNLAFTDAVRGLAVTGIQVNNGVASQLQTTDNIHYTVLITPAADGQVIVQLPADAASDIAGNGNLASGQLDLTYDATAPVIRQQSFDINDNSPAGAVVGQLQGTDASGTVQGWTLVTDGSGGALSLAANGRITVKDNTLLRAVAGKTITLQVTASDGLNTSAAVPVTVNVRISYVNKQPVMDPVADVYLCATTEAQTIQLTGVSPVEPDQHYTISLASSQPYFDVLKADVAANTIRYQLKPGVGSGSAVVTITLKDDGGTANGGKDTYSQTFFLTVNALPAVSISSDKGGTISKGDVVTLTATGAAAYSWKPAAGANGSLQEPTLTVKPPADATYQVTGTSAAGCSASATISIRVTDDYKLDATNLLTPNGDGKNDRWTIRNLDSYPDNEVKIFDRAGRLVYQRRNYSNDWDGTLNGHPLAEGTYYYVLTVNGTSRVWKGFITIIRNDQ</sequence>
<feature type="domain" description="Bacterial Ig-like" evidence="2">
    <location>
        <begin position="707"/>
        <end position="798"/>
    </location>
</feature>
<feature type="domain" description="Bacterial Ig-like" evidence="2">
    <location>
        <begin position="1343"/>
        <end position="1435"/>
    </location>
</feature>
<dbReference type="Gene3D" id="2.60.40.60">
    <property type="entry name" value="Cadherins"/>
    <property type="match status" value="1"/>
</dbReference>
<keyword evidence="1" id="KW-0732">Signal</keyword>
<feature type="domain" description="Bacterial Ig-like" evidence="2">
    <location>
        <begin position="1976"/>
        <end position="2065"/>
    </location>
</feature>
<feature type="signal peptide" evidence="1">
    <location>
        <begin position="1"/>
        <end position="26"/>
    </location>
</feature>
<feature type="domain" description="Bacterial Ig-like" evidence="2">
    <location>
        <begin position="1764"/>
        <end position="1852"/>
    </location>
</feature>
<gene>
    <name evidence="3" type="ORF">HF329_04970</name>
</gene>
<feature type="domain" description="Bacterial Ig-like" evidence="2">
    <location>
        <begin position="2188"/>
        <end position="2277"/>
    </location>
</feature>
<feature type="domain" description="Bacterial Ig-like" evidence="2">
    <location>
        <begin position="1555"/>
        <end position="1645"/>
    </location>
</feature>
<dbReference type="Gene3D" id="2.60.40.10">
    <property type="entry name" value="Immunoglobulins"/>
    <property type="match status" value="1"/>
</dbReference>
<feature type="chain" id="PRO_5042230633" evidence="1">
    <location>
        <begin position="27"/>
        <end position="2869"/>
    </location>
</feature>
<dbReference type="KEGG" id="coy:HF329_04970"/>
<protein>
    <submittedName>
        <fullName evidence="3">Gliding motility-associated C-terminal domain-containing protein</fullName>
    </submittedName>
</protein>
<dbReference type="InterPro" id="IPR044048">
    <property type="entry name" value="Big_12"/>
</dbReference>
<dbReference type="PANTHER" id="PTHR34677:SF3">
    <property type="entry name" value="BACTERIAL IG-LIKE DOMAIN-CONTAINING PROTEIN"/>
    <property type="match status" value="1"/>
</dbReference>
<dbReference type="RefSeq" id="WP_168802962.1">
    <property type="nucleotide sequence ID" value="NZ_CP051205.1"/>
</dbReference>
<dbReference type="Pfam" id="PF13585">
    <property type="entry name" value="CHU_C"/>
    <property type="match status" value="1"/>
</dbReference>
<dbReference type="InterPro" id="IPR015919">
    <property type="entry name" value="Cadherin-like_sf"/>
</dbReference>
<evidence type="ECO:0000259" key="2">
    <source>
        <dbReference type="Pfam" id="PF19078"/>
    </source>
</evidence>
<dbReference type="Proteomes" id="UP000502421">
    <property type="component" value="Chromosome"/>
</dbReference>
<dbReference type="GO" id="GO:0016020">
    <property type="term" value="C:membrane"/>
    <property type="evidence" value="ECO:0007669"/>
    <property type="project" value="InterPro"/>
</dbReference>
<dbReference type="CDD" id="cd11304">
    <property type="entry name" value="Cadherin_repeat"/>
    <property type="match status" value="1"/>
</dbReference>
<feature type="domain" description="Bacterial Ig-like" evidence="2">
    <location>
        <begin position="2400"/>
        <end position="2489"/>
    </location>
</feature>
<dbReference type="SUPFAM" id="SSF49313">
    <property type="entry name" value="Cadherin-like"/>
    <property type="match status" value="1"/>
</dbReference>
<dbReference type="GO" id="GO:0005509">
    <property type="term" value="F:calcium ion binding"/>
    <property type="evidence" value="ECO:0007669"/>
    <property type="project" value="InterPro"/>
</dbReference>
<dbReference type="SUPFAM" id="SSF63829">
    <property type="entry name" value="Calcium-dependent phosphotriesterase"/>
    <property type="match status" value="1"/>
</dbReference>
<evidence type="ECO:0000313" key="3">
    <source>
        <dbReference type="EMBL" id="QJB30684.1"/>
    </source>
</evidence>
<feature type="domain" description="Bacterial Ig-like" evidence="2">
    <location>
        <begin position="933"/>
        <end position="1009"/>
    </location>
</feature>